<feature type="transmembrane region" description="Helical" evidence="1">
    <location>
        <begin position="160"/>
        <end position="180"/>
    </location>
</feature>
<dbReference type="Proteomes" id="UP001500635">
    <property type="component" value="Unassembled WGS sequence"/>
</dbReference>
<dbReference type="PANTHER" id="PTHR45138">
    <property type="entry name" value="REGULATORY COMPONENTS OF SENSORY TRANSDUCTION SYSTEM"/>
    <property type="match status" value="1"/>
</dbReference>
<dbReference type="Pfam" id="PF00990">
    <property type="entry name" value="GGDEF"/>
    <property type="match status" value="2"/>
</dbReference>
<feature type="domain" description="GGDEF" evidence="2">
    <location>
        <begin position="254"/>
        <end position="396"/>
    </location>
</feature>
<dbReference type="PANTHER" id="PTHR45138:SF24">
    <property type="entry name" value="DIGUANYLATE CYCLASE DGCC-RELATED"/>
    <property type="match status" value="1"/>
</dbReference>
<dbReference type="RefSeq" id="WP_344996915.1">
    <property type="nucleotide sequence ID" value="NZ_BAABFR010000042.1"/>
</dbReference>
<evidence type="ECO:0000259" key="2">
    <source>
        <dbReference type="PROSITE" id="PS50887"/>
    </source>
</evidence>
<feature type="transmembrane region" description="Helical" evidence="1">
    <location>
        <begin position="589"/>
        <end position="607"/>
    </location>
</feature>
<dbReference type="InterPro" id="IPR029787">
    <property type="entry name" value="Nucleotide_cyclase"/>
</dbReference>
<reference evidence="4" key="1">
    <citation type="journal article" date="2019" name="Int. J. Syst. Evol. Microbiol.">
        <title>The Global Catalogue of Microorganisms (GCM) 10K type strain sequencing project: providing services to taxonomists for standard genome sequencing and annotation.</title>
        <authorList>
            <consortium name="The Broad Institute Genomics Platform"/>
            <consortium name="The Broad Institute Genome Sequencing Center for Infectious Disease"/>
            <person name="Wu L."/>
            <person name="Ma J."/>
        </authorList>
    </citation>
    <scope>NUCLEOTIDE SEQUENCE [LARGE SCALE GENOMIC DNA]</scope>
    <source>
        <strain evidence="4">JCM 17688</strain>
    </source>
</reference>
<evidence type="ECO:0000313" key="3">
    <source>
        <dbReference type="EMBL" id="GAA4395273.1"/>
    </source>
</evidence>
<keyword evidence="4" id="KW-1185">Reference proteome</keyword>
<feature type="transmembrane region" description="Helical" evidence="1">
    <location>
        <begin position="186"/>
        <end position="204"/>
    </location>
</feature>
<feature type="transmembrane region" description="Helical" evidence="1">
    <location>
        <begin position="53"/>
        <end position="72"/>
    </location>
</feature>
<feature type="domain" description="GGDEF" evidence="2">
    <location>
        <begin position="653"/>
        <end position="789"/>
    </location>
</feature>
<feature type="transmembrane region" description="Helical" evidence="1">
    <location>
        <begin position="450"/>
        <end position="469"/>
    </location>
</feature>
<comment type="caution">
    <text evidence="3">The sequence shown here is derived from an EMBL/GenBank/DDBJ whole genome shotgun (WGS) entry which is preliminary data.</text>
</comment>
<feature type="transmembrane region" description="Helical" evidence="1">
    <location>
        <begin position="538"/>
        <end position="556"/>
    </location>
</feature>
<gene>
    <name evidence="3" type="ORF">GCM10023147_28300</name>
</gene>
<feature type="transmembrane region" description="Helical" evidence="1">
    <location>
        <begin position="481"/>
        <end position="502"/>
    </location>
</feature>
<dbReference type="InterPro" id="IPR050469">
    <property type="entry name" value="Diguanylate_Cyclase"/>
</dbReference>
<keyword evidence="1" id="KW-0812">Transmembrane</keyword>
<dbReference type="PROSITE" id="PS50887">
    <property type="entry name" value="GGDEF"/>
    <property type="match status" value="2"/>
</dbReference>
<keyword evidence="1" id="KW-0472">Membrane</keyword>
<dbReference type="NCBIfam" id="TIGR00254">
    <property type="entry name" value="GGDEF"/>
    <property type="match status" value="2"/>
</dbReference>
<dbReference type="InterPro" id="IPR043128">
    <property type="entry name" value="Rev_trsase/Diguanyl_cyclase"/>
</dbReference>
<dbReference type="SUPFAM" id="SSF55073">
    <property type="entry name" value="Nucleotide cyclase"/>
    <property type="match status" value="2"/>
</dbReference>
<dbReference type="EMBL" id="BAABFR010000042">
    <property type="protein sequence ID" value="GAA4395273.1"/>
    <property type="molecule type" value="Genomic_DNA"/>
</dbReference>
<proteinExistence type="predicted"/>
<accession>A0ABP8JS17</accession>
<feature type="transmembrane region" description="Helical" evidence="1">
    <location>
        <begin position="110"/>
        <end position="130"/>
    </location>
</feature>
<protein>
    <recommendedName>
        <fullName evidence="2">GGDEF domain-containing protein</fullName>
    </recommendedName>
</protein>
<dbReference type="Gene3D" id="3.30.70.270">
    <property type="match status" value="2"/>
</dbReference>
<feature type="transmembrane region" description="Helical" evidence="1">
    <location>
        <begin position="78"/>
        <end position="98"/>
    </location>
</feature>
<evidence type="ECO:0000313" key="4">
    <source>
        <dbReference type="Proteomes" id="UP001500635"/>
    </source>
</evidence>
<keyword evidence="1" id="KW-1133">Transmembrane helix</keyword>
<sequence>MGSDPAPARSGDGWRYRVPTRFVVRAMRSRGGDLGREFSFAFDREGRGLRSELWIVMLVGVAVVLIFHTYFLDVPGALLAWTPLLLVGVGIPVVLRWLSGAQSPMRRWSAAMFIIAAYLDVACMMTVRIVSLRHGIDALPIIVPVCILMSLIVAQIRFALLVPAILLGLSGIMVAELTLLAVTSSALFDLTASVGIVCVSLASAHELENSSRAAWLRQRELDELTRQDGLTGLPNRRHLEQTLIDVLGSPAARAPLVIAILDVDEFKAFNDQFGHPAGDACLRAIGTVLRDELDGAHEFAARYAGEEFAVLWRGVDPEAARDRAEQLRGAVGRLGITRSGGAGVVTVSAGTAELRAPASLSPDLWPGVIRALVDRADQALYRAKASGRDMIVHDRTVVTAADLRGSTTSIATAPDADGPALHATIWGLRFQRRDDETRFRRAFEVQGRRVRRLIMVGLLVVCAAIFAFQQPLLEVPPGAVTVGRLILGVGLMPAATVALIAASWSRVYRWSSPVYVGCVAVILTAQMFERAIETPRGLNLVPFLMPVSVLLSLCVVRIACSLLVPSMAALTAAVVVCEVATVRMTGNEFLAILTAIVMASVSVRFAYQLERSRRLDWSRSRQLAALSLTDPLTLMPNRRSFIAALRDELAAGRGAALVLLDVDRFKDYNDRFGHLAGDDCLRAVGAQLARAADACAGVAARLGGEEFAVILPAGGVGLAEVIRAAVTGPDPDLGGAAGPITASAGLAVWPADAVVSDPDVAVEHLVERADRALYEAKRNGRDRLEVDGGRALAAEPDDAPP</sequence>
<feature type="transmembrane region" description="Helical" evidence="1">
    <location>
        <begin position="514"/>
        <end position="532"/>
    </location>
</feature>
<name>A0ABP8JS17_9ACTN</name>
<dbReference type="InterPro" id="IPR000160">
    <property type="entry name" value="GGDEF_dom"/>
</dbReference>
<feature type="transmembrane region" description="Helical" evidence="1">
    <location>
        <begin position="136"/>
        <end position="153"/>
    </location>
</feature>
<dbReference type="SMART" id="SM00267">
    <property type="entry name" value="GGDEF"/>
    <property type="match status" value="2"/>
</dbReference>
<dbReference type="CDD" id="cd01949">
    <property type="entry name" value="GGDEF"/>
    <property type="match status" value="2"/>
</dbReference>
<evidence type="ECO:0000256" key="1">
    <source>
        <dbReference type="SAM" id="Phobius"/>
    </source>
</evidence>
<organism evidence="3 4">
    <name type="scientific">Tsukamurella soli</name>
    <dbReference type="NCBI Taxonomy" id="644556"/>
    <lineage>
        <taxon>Bacteria</taxon>
        <taxon>Bacillati</taxon>
        <taxon>Actinomycetota</taxon>
        <taxon>Actinomycetes</taxon>
        <taxon>Mycobacteriales</taxon>
        <taxon>Tsukamurellaceae</taxon>
        <taxon>Tsukamurella</taxon>
    </lineage>
</organism>